<dbReference type="GO" id="GO:0000976">
    <property type="term" value="F:transcription cis-regulatory region binding"/>
    <property type="evidence" value="ECO:0007669"/>
    <property type="project" value="TreeGrafter"/>
</dbReference>
<dbReference type="SUPFAM" id="SSF46785">
    <property type="entry name" value="Winged helix' DNA-binding domain"/>
    <property type="match status" value="1"/>
</dbReference>
<evidence type="ECO:0000313" key="7">
    <source>
        <dbReference type="Proteomes" id="UP000245790"/>
    </source>
</evidence>
<protein>
    <submittedName>
        <fullName evidence="6">DNA-binding transcriptional LysR family regulator</fullName>
    </submittedName>
</protein>
<evidence type="ECO:0000256" key="2">
    <source>
        <dbReference type="ARBA" id="ARBA00023015"/>
    </source>
</evidence>
<feature type="domain" description="HTH lysR-type" evidence="5">
    <location>
        <begin position="7"/>
        <end position="64"/>
    </location>
</feature>
<keyword evidence="2" id="KW-0805">Transcription regulation</keyword>
<comment type="similarity">
    <text evidence="1">Belongs to the LysR transcriptional regulatory family.</text>
</comment>
<evidence type="ECO:0000256" key="1">
    <source>
        <dbReference type="ARBA" id="ARBA00009437"/>
    </source>
</evidence>
<dbReference type="OrthoDB" id="6988449at2"/>
<sequence length="308" mass="33975">MNLSPKITLEQWASLVAVVNEGSYAKAADLLNKSQSTVSYAISRIEEHLGGQVLKLHGRKAELTDLGKVMVRKAKKLLEEVDGIEQLAQCVSRGWEAEVSIAVDVIYPINEVLDVIELFTEQGETATRVRFLETSLSGTDEALLDGLADLVIAPRVPPGFIGEQFDSIEFLAVAHKDHPLHSIDRPITIHDLESYRQVVLRDTGTKRTQDAGWLGSEQRITVSHFSTSVNVVKRGLAFGWLPTGYTQAELQSGELKPLNLEQGAKRSINLFLINARGERAGPAVRLLMELFLKQSKQKALAKKGARTE</sequence>
<dbReference type="Pfam" id="PF00126">
    <property type="entry name" value="HTH_1"/>
    <property type="match status" value="1"/>
</dbReference>
<dbReference type="GO" id="GO:0003700">
    <property type="term" value="F:DNA-binding transcription factor activity"/>
    <property type="evidence" value="ECO:0007669"/>
    <property type="project" value="InterPro"/>
</dbReference>
<dbReference type="PROSITE" id="PS50931">
    <property type="entry name" value="HTH_LYSR"/>
    <property type="match status" value="1"/>
</dbReference>
<gene>
    <name evidence="6" type="ORF">C8D97_11397</name>
</gene>
<evidence type="ECO:0000313" key="6">
    <source>
        <dbReference type="EMBL" id="PWK46412.1"/>
    </source>
</evidence>
<proteinExistence type="inferred from homology"/>
<name>A0A316FEB2_9GAMM</name>
<dbReference type="SUPFAM" id="SSF53850">
    <property type="entry name" value="Periplasmic binding protein-like II"/>
    <property type="match status" value="1"/>
</dbReference>
<evidence type="ECO:0000259" key="5">
    <source>
        <dbReference type="PROSITE" id="PS50931"/>
    </source>
</evidence>
<dbReference type="Gene3D" id="3.40.190.290">
    <property type="match status" value="1"/>
</dbReference>
<keyword evidence="7" id="KW-1185">Reference proteome</keyword>
<dbReference type="Proteomes" id="UP000245790">
    <property type="component" value="Unassembled WGS sequence"/>
</dbReference>
<dbReference type="InterPro" id="IPR005119">
    <property type="entry name" value="LysR_subst-bd"/>
</dbReference>
<dbReference type="PANTHER" id="PTHR30126:SF88">
    <property type="entry name" value="TRANSCRIPTIONAL REGULATOR-RELATED"/>
    <property type="match status" value="1"/>
</dbReference>
<evidence type="ECO:0000256" key="3">
    <source>
        <dbReference type="ARBA" id="ARBA00023125"/>
    </source>
</evidence>
<keyword evidence="4" id="KW-0804">Transcription</keyword>
<dbReference type="RefSeq" id="WP_109764847.1">
    <property type="nucleotide sequence ID" value="NZ_QGGU01000013.1"/>
</dbReference>
<reference evidence="6 7" key="1">
    <citation type="submission" date="2018-05" db="EMBL/GenBank/DDBJ databases">
        <title>Genomic Encyclopedia of Type Strains, Phase IV (KMG-IV): sequencing the most valuable type-strain genomes for metagenomic binning, comparative biology and taxonomic classification.</title>
        <authorList>
            <person name="Goeker M."/>
        </authorList>
    </citation>
    <scope>NUCLEOTIDE SEQUENCE [LARGE SCALE GENOMIC DNA]</scope>
    <source>
        <strain evidence="6 7">DSM 25350</strain>
    </source>
</reference>
<accession>A0A316FEB2</accession>
<comment type="caution">
    <text evidence="6">The sequence shown here is derived from an EMBL/GenBank/DDBJ whole genome shotgun (WGS) entry which is preliminary data.</text>
</comment>
<dbReference type="AlphaFoldDB" id="A0A316FEB2"/>
<dbReference type="InterPro" id="IPR036390">
    <property type="entry name" value="WH_DNA-bd_sf"/>
</dbReference>
<evidence type="ECO:0000256" key="4">
    <source>
        <dbReference type="ARBA" id="ARBA00023163"/>
    </source>
</evidence>
<dbReference type="EMBL" id="QGGU01000013">
    <property type="protein sequence ID" value="PWK46412.1"/>
    <property type="molecule type" value="Genomic_DNA"/>
</dbReference>
<dbReference type="InterPro" id="IPR036388">
    <property type="entry name" value="WH-like_DNA-bd_sf"/>
</dbReference>
<dbReference type="Gene3D" id="1.10.10.10">
    <property type="entry name" value="Winged helix-like DNA-binding domain superfamily/Winged helix DNA-binding domain"/>
    <property type="match status" value="1"/>
</dbReference>
<dbReference type="InterPro" id="IPR000847">
    <property type="entry name" value="LysR_HTH_N"/>
</dbReference>
<keyword evidence="3 6" id="KW-0238">DNA-binding</keyword>
<dbReference type="Pfam" id="PF03466">
    <property type="entry name" value="LysR_substrate"/>
    <property type="match status" value="1"/>
</dbReference>
<dbReference type="PANTHER" id="PTHR30126">
    <property type="entry name" value="HTH-TYPE TRANSCRIPTIONAL REGULATOR"/>
    <property type="match status" value="1"/>
</dbReference>
<organism evidence="6 7">
    <name type="scientific">Pleionea mediterranea</name>
    <dbReference type="NCBI Taxonomy" id="523701"/>
    <lineage>
        <taxon>Bacteria</taxon>
        <taxon>Pseudomonadati</taxon>
        <taxon>Pseudomonadota</taxon>
        <taxon>Gammaproteobacteria</taxon>
        <taxon>Oceanospirillales</taxon>
        <taxon>Pleioneaceae</taxon>
        <taxon>Pleionea</taxon>
    </lineage>
</organism>